<comment type="catalytic activity">
    <reaction evidence="11">
        <text>alpha-D-galactose + ATP = alpha-D-galactose 1-phosphate + ADP + H(+)</text>
        <dbReference type="Rhea" id="RHEA:13553"/>
        <dbReference type="ChEBI" id="CHEBI:15378"/>
        <dbReference type="ChEBI" id="CHEBI:28061"/>
        <dbReference type="ChEBI" id="CHEBI:30616"/>
        <dbReference type="ChEBI" id="CHEBI:58336"/>
        <dbReference type="ChEBI" id="CHEBI:456216"/>
        <dbReference type="EC" id="2.7.1.6"/>
    </reaction>
</comment>
<protein>
    <recommendedName>
        <fullName evidence="11 12">Galactokinase</fullName>
        <ecNumber evidence="11 12">2.7.1.6</ecNumber>
    </recommendedName>
    <alternativeName>
        <fullName evidence="11">Galactose kinase</fullName>
    </alternativeName>
</protein>
<feature type="active site" description="Proton acceptor" evidence="11">
    <location>
        <position position="174"/>
    </location>
</feature>
<dbReference type="InterPro" id="IPR006204">
    <property type="entry name" value="GHMP_kinase_N_dom"/>
</dbReference>
<feature type="domain" description="GHMP kinase N-terminal" evidence="13">
    <location>
        <begin position="93"/>
        <end position="182"/>
    </location>
</feature>
<evidence type="ECO:0000259" key="14">
    <source>
        <dbReference type="Pfam" id="PF08544"/>
    </source>
</evidence>
<keyword evidence="10 11" id="KW-0119">Carbohydrate metabolism</keyword>
<dbReference type="InterPro" id="IPR006203">
    <property type="entry name" value="GHMP_knse_ATP-bd_CS"/>
</dbReference>
<keyword evidence="3 11" id="KW-0808">Transferase</keyword>
<evidence type="ECO:0000256" key="4">
    <source>
        <dbReference type="ARBA" id="ARBA00022723"/>
    </source>
</evidence>
<evidence type="ECO:0000256" key="8">
    <source>
        <dbReference type="ARBA" id="ARBA00022842"/>
    </source>
</evidence>
<dbReference type="Pfam" id="PF00288">
    <property type="entry name" value="GHMP_kinases_N"/>
    <property type="match status" value="1"/>
</dbReference>
<dbReference type="Proteomes" id="UP000622687">
    <property type="component" value="Unassembled WGS sequence"/>
</dbReference>
<gene>
    <name evidence="11" type="primary">galK</name>
    <name evidence="16" type="ORF">I6U51_16000</name>
</gene>
<feature type="binding site" evidence="11">
    <location>
        <position position="224"/>
    </location>
    <ligand>
        <name>substrate</name>
    </ligand>
</feature>
<dbReference type="GO" id="GO:0004335">
    <property type="term" value="F:galactokinase activity"/>
    <property type="evidence" value="ECO:0007669"/>
    <property type="project" value="UniProtKB-UniRule"/>
</dbReference>
<dbReference type="SUPFAM" id="SSF55060">
    <property type="entry name" value="GHMP Kinase, C-terminal domain"/>
    <property type="match status" value="1"/>
</dbReference>
<keyword evidence="6 11" id="KW-0418">Kinase</keyword>
<evidence type="ECO:0000313" key="16">
    <source>
        <dbReference type="EMBL" id="MBI6874187.1"/>
    </source>
</evidence>
<comment type="pathway">
    <text evidence="11">Carbohydrate metabolism; galactose metabolism.</text>
</comment>
<dbReference type="InterPro" id="IPR020568">
    <property type="entry name" value="Ribosomal_Su5_D2-typ_SF"/>
</dbReference>
<dbReference type="FunFam" id="3.30.70.890:FF:000001">
    <property type="entry name" value="Galactokinase"/>
    <property type="match status" value="1"/>
</dbReference>
<dbReference type="FunFam" id="3.30.230.10:FF:000017">
    <property type="entry name" value="Galactokinase"/>
    <property type="match status" value="1"/>
</dbReference>
<dbReference type="PRINTS" id="PR00959">
    <property type="entry name" value="MEVGALKINASE"/>
</dbReference>
<evidence type="ECO:0000256" key="12">
    <source>
        <dbReference type="NCBIfam" id="TIGR00131"/>
    </source>
</evidence>
<dbReference type="EC" id="2.7.1.6" evidence="11 12"/>
<evidence type="ECO:0000256" key="6">
    <source>
        <dbReference type="ARBA" id="ARBA00022777"/>
    </source>
</evidence>
<dbReference type="PROSITE" id="PS00627">
    <property type="entry name" value="GHMP_KINASES_ATP"/>
    <property type="match status" value="1"/>
</dbReference>
<sequence length="388" mass="43173">MKDKLIIDFGKIFGNGSGTAVYFAPGRVNLIGEHTDYNGGHVFPCALTIGTYAVARMREDKIIRVYSKNFEDTGIIEFSIDELVKKKEHDWANYPKGVVWAFSQEGFCINKGFEILFYGNIPNGAGLSSSASIELVTSVILKDLYKFDLDMIEMVKLSKLAENKFIGVNCGIMDQFAIGMGKENCAVLLDTNNLNYTYARINLKDASIVIANTNKIRGLADSKYNERRSQCEEALKGLQQKLEINSLGEITEEEFNKHKHLIKNSINIKRAKHAICENQRTIKAVKALQEEDIETFGLLMNASHVSLRDDYEVTGVELDTLAEIAWNQKGVVGSRMTGAGFGGCTVSIVKNDYIDDFIKNVGESYAEKIGYEASFYVVNIGDGARKLN</sequence>
<evidence type="ECO:0000259" key="15">
    <source>
        <dbReference type="Pfam" id="PF10509"/>
    </source>
</evidence>
<evidence type="ECO:0000259" key="13">
    <source>
        <dbReference type="Pfam" id="PF00288"/>
    </source>
</evidence>
<dbReference type="Gene3D" id="3.30.70.890">
    <property type="entry name" value="GHMP kinase, C-terminal domain"/>
    <property type="match status" value="1"/>
</dbReference>
<comment type="similarity">
    <text evidence="1 11">Belongs to the GHMP kinase family. GalK subfamily.</text>
</comment>
<evidence type="ECO:0000256" key="5">
    <source>
        <dbReference type="ARBA" id="ARBA00022741"/>
    </source>
</evidence>
<evidence type="ECO:0000313" key="17">
    <source>
        <dbReference type="Proteomes" id="UP000622687"/>
    </source>
</evidence>
<keyword evidence="8 11" id="KW-0460">Magnesium</keyword>
<comment type="caution">
    <text evidence="16">The sequence shown here is derived from an EMBL/GenBank/DDBJ whole genome shotgun (WGS) entry which is preliminary data.</text>
</comment>
<dbReference type="NCBIfam" id="NF003705">
    <property type="entry name" value="PRK05322.1"/>
    <property type="match status" value="1"/>
</dbReference>
<dbReference type="InterPro" id="IPR036554">
    <property type="entry name" value="GHMP_kinase_C_sf"/>
</dbReference>
<organism evidence="16 17">
    <name type="scientific">Clostridium aciditolerans</name>
    <dbReference type="NCBI Taxonomy" id="339861"/>
    <lineage>
        <taxon>Bacteria</taxon>
        <taxon>Bacillati</taxon>
        <taxon>Bacillota</taxon>
        <taxon>Clostridia</taxon>
        <taxon>Eubacteriales</taxon>
        <taxon>Clostridiaceae</taxon>
        <taxon>Clostridium</taxon>
    </lineage>
</organism>
<dbReference type="InterPro" id="IPR019741">
    <property type="entry name" value="Galactokinase_CS"/>
</dbReference>
<comment type="function">
    <text evidence="11">Catalyzes the transfer of the gamma-phosphate of ATP to D-galactose to form alpha-D-galactose-1-phosphate (Gal-1-P).</text>
</comment>
<dbReference type="InterPro" id="IPR013750">
    <property type="entry name" value="GHMP_kinase_C_dom"/>
</dbReference>
<dbReference type="InterPro" id="IPR014721">
    <property type="entry name" value="Ribsml_uS5_D2-typ_fold_subgr"/>
</dbReference>
<dbReference type="GO" id="GO:0005524">
    <property type="term" value="F:ATP binding"/>
    <property type="evidence" value="ECO:0007669"/>
    <property type="project" value="UniProtKB-UniRule"/>
</dbReference>
<feature type="binding site" evidence="11">
    <location>
        <position position="162"/>
    </location>
    <ligand>
        <name>Mg(2+)</name>
        <dbReference type="ChEBI" id="CHEBI:18420"/>
    </ligand>
</feature>
<reference evidence="16" key="1">
    <citation type="submission" date="2020-12" db="EMBL/GenBank/DDBJ databases">
        <title>Clostridium thailandense sp. nov., a novel acetogenic bacterium isolated from peat land soil in Thailand.</title>
        <authorList>
            <person name="Chaikitkaew S."/>
            <person name="Birkeland N.K."/>
        </authorList>
    </citation>
    <scope>NUCLEOTIDE SEQUENCE</scope>
    <source>
        <strain evidence="16">DSM 17425</strain>
    </source>
</reference>
<feature type="domain" description="Galactokinase N-terminal" evidence="15">
    <location>
        <begin position="9"/>
        <end position="56"/>
    </location>
</feature>
<dbReference type="RefSeq" id="WP_211143592.1">
    <property type="nucleotide sequence ID" value="NZ_JAEEGB010000019.1"/>
</dbReference>
<dbReference type="InterPro" id="IPR006206">
    <property type="entry name" value="Mevalonate/galactokinase"/>
</dbReference>
<dbReference type="HAMAP" id="MF_00246">
    <property type="entry name" value="Galactokinase"/>
    <property type="match status" value="1"/>
</dbReference>
<keyword evidence="5 11" id="KW-0547">Nucleotide-binding</keyword>
<keyword evidence="9 11" id="KW-0299">Galactose metabolism</keyword>
<feature type="binding site" evidence="11">
    <location>
        <position position="67"/>
    </location>
    <ligand>
        <name>ATP</name>
        <dbReference type="ChEBI" id="CHEBI:30616"/>
    </ligand>
</feature>
<dbReference type="GO" id="GO:0006012">
    <property type="term" value="P:galactose metabolic process"/>
    <property type="evidence" value="ECO:0007669"/>
    <property type="project" value="UniProtKB-UniRule"/>
</dbReference>
<dbReference type="EMBL" id="JAEEGB010000019">
    <property type="protein sequence ID" value="MBI6874187.1"/>
    <property type="molecule type" value="Genomic_DNA"/>
</dbReference>
<evidence type="ECO:0000256" key="2">
    <source>
        <dbReference type="ARBA" id="ARBA00022490"/>
    </source>
</evidence>
<feature type="site" description="Transition state stabilizer" evidence="11">
    <location>
        <position position="27"/>
    </location>
</feature>
<name>A0A934I147_9CLOT</name>
<dbReference type="Pfam" id="PF10509">
    <property type="entry name" value="GalKase_gal_bdg"/>
    <property type="match status" value="1"/>
</dbReference>
<dbReference type="GO" id="GO:0005829">
    <property type="term" value="C:cytosol"/>
    <property type="evidence" value="ECO:0007669"/>
    <property type="project" value="TreeGrafter"/>
</dbReference>
<evidence type="ECO:0000256" key="1">
    <source>
        <dbReference type="ARBA" id="ARBA00006566"/>
    </source>
</evidence>
<evidence type="ECO:0000256" key="3">
    <source>
        <dbReference type="ARBA" id="ARBA00022679"/>
    </source>
</evidence>
<dbReference type="AlphaFoldDB" id="A0A934I147"/>
<dbReference type="Gene3D" id="3.30.230.10">
    <property type="match status" value="1"/>
</dbReference>
<dbReference type="PRINTS" id="PR00473">
    <property type="entry name" value="GALCTOKINASE"/>
</dbReference>
<keyword evidence="4 11" id="KW-0479">Metal-binding</keyword>
<accession>A0A934I147</accession>
<feature type="binding site" evidence="11">
    <location>
        <begin position="33"/>
        <end position="36"/>
    </location>
    <ligand>
        <name>substrate</name>
    </ligand>
</feature>
<keyword evidence="17" id="KW-1185">Reference proteome</keyword>
<feature type="domain" description="GHMP kinase C-terminal" evidence="14">
    <location>
        <begin position="284"/>
        <end position="362"/>
    </location>
</feature>
<dbReference type="Pfam" id="PF08544">
    <property type="entry name" value="GHMP_kinases_C"/>
    <property type="match status" value="1"/>
</dbReference>
<evidence type="ECO:0000256" key="10">
    <source>
        <dbReference type="ARBA" id="ARBA00023277"/>
    </source>
</evidence>
<dbReference type="PROSITE" id="PS00106">
    <property type="entry name" value="GALACTOKINASE"/>
    <property type="match status" value="1"/>
</dbReference>
<keyword evidence="2 11" id="KW-0963">Cytoplasm</keyword>
<evidence type="ECO:0000256" key="11">
    <source>
        <dbReference type="HAMAP-Rule" id="MF_00246"/>
    </source>
</evidence>
<dbReference type="InterPro" id="IPR000705">
    <property type="entry name" value="Galactokinase"/>
</dbReference>
<dbReference type="NCBIfam" id="TIGR00131">
    <property type="entry name" value="gal_kin"/>
    <property type="match status" value="1"/>
</dbReference>
<dbReference type="PIRSF" id="PIRSF000530">
    <property type="entry name" value="Galactokinase"/>
    <property type="match status" value="1"/>
</dbReference>
<evidence type="ECO:0000256" key="7">
    <source>
        <dbReference type="ARBA" id="ARBA00022840"/>
    </source>
</evidence>
<dbReference type="PANTHER" id="PTHR10457">
    <property type="entry name" value="MEVALONATE KINASE/GALACTOKINASE"/>
    <property type="match status" value="1"/>
</dbReference>
<dbReference type="PANTHER" id="PTHR10457:SF7">
    <property type="entry name" value="GALACTOKINASE-RELATED"/>
    <property type="match status" value="1"/>
</dbReference>
<comment type="subcellular location">
    <subcellularLocation>
        <location evidence="11">Cytoplasm</location>
    </subcellularLocation>
</comment>
<evidence type="ECO:0000256" key="9">
    <source>
        <dbReference type="ARBA" id="ARBA00023144"/>
    </source>
</evidence>
<keyword evidence="7 11" id="KW-0067">ATP-binding</keyword>
<feature type="binding site" evidence="11">
    <location>
        <position position="130"/>
    </location>
    <ligand>
        <name>Mg(2+)</name>
        <dbReference type="ChEBI" id="CHEBI:18420"/>
    </ligand>
</feature>
<proteinExistence type="inferred from homology"/>
<dbReference type="InterPro" id="IPR019539">
    <property type="entry name" value="GalKase_N"/>
</dbReference>
<dbReference type="GO" id="GO:0000287">
    <property type="term" value="F:magnesium ion binding"/>
    <property type="evidence" value="ECO:0007669"/>
    <property type="project" value="UniProtKB-UniRule"/>
</dbReference>
<dbReference type="SUPFAM" id="SSF54211">
    <property type="entry name" value="Ribosomal protein S5 domain 2-like"/>
    <property type="match status" value="1"/>
</dbReference>
<dbReference type="InterPro" id="IPR022963">
    <property type="entry name" value="Galactokinase_bac"/>
</dbReference>
<feature type="binding site" evidence="11">
    <location>
        <begin position="124"/>
        <end position="130"/>
    </location>
    <ligand>
        <name>ATP</name>
        <dbReference type="ChEBI" id="CHEBI:30616"/>
    </ligand>
</feature>